<dbReference type="GO" id="GO:0006355">
    <property type="term" value="P:regulation of DNA-templated transcription"/>
    <property type="evidence" value="ECO:0007669"/>
    <property type="project" value="TreeGrafter"/>
</dbReference>
<dbReference type="OrthoDB" id="6283463at2759"/>
<sequence length="300" mass="33314">MDCKNYEGSEERRALFHGDYGNALYMQQAANAALNGAIGPSGFISPSASRKRKNQELLFSTSAKDQRIHRLGQFRQVSHLKTSVPATSFSSIPVARSINPAPLGSSKVTYRSLLADIVQCEDVKELCTLLVVLSGETAKTFADRRAQEKLGEREDQTESSLASSNHDRDEHHKEPDAQKTSADECSSGTHVHKTSIEESDSDCADGQKGGRPLSPGTLALMCDEQDTMFETSRNAGMPPRFPYNQNMSEVYAEQERCVLTEFRERLHRLVNYGRMKGNLSFSKSSPCTLLVEIFTSRFFS</sequence>
<reference evidence="2" key="1">
    <citation type="journal article" date="2017" name="Gigascience">
        <title>The genome draft of coconut (Cocos nucifera).</title>
        <authorList>
            <person name="Xiao Y."/>
            <person name="Xu P."/>
            <person name="Fan H."/>
            <person name="Baudouin L."/>
            <person name="Xia W."/>
            <person name="Bocs S."/>
            <person name="Xu J."/>
            <person name="Li Q."/>
            <person name="Guo A."/>
            <person name="Zhou L."/>
            <person name="Li J."/>
            <person name="Wu Y."/>
            <person name="Ma Z."/>
            <person name="Armero A."/>
            <person name="Issali A.E."/>
            <person name="Liu N."/>
            <person name="Peng M."/>
            <person name="Yang Y."/>
        </authorList>
    </citation>
    <scope>NUCLEOTIDE SEQUENCE</scope>
    <source>
        <tissue evidence="2">Spear leaf of Hainan Tall coconut</tissue>
    </source>
</reference>
<feature type="compositionally biased region" description="Polar residues" evidence="1">
    <location>
        <begin position="178"/>
        <end position="189"/>
    </location>
</feature>
<feature type="compositionally biased region" description="Basic and acidic residues" evidence="1">
    <location>
        <begin position="146"/>
        <end position="156"/>
    </location>
</feature>
<dbReference type="Proteomes" id="UP000797356">
    <property type="component" value="Chromosome 14"/>
</dbReference>
<feature type="region of interest" description="Disordered" evidence="1">
    <location>
        <begin position="146"/>
        <end position="217"/>
    </location>
</feature>
<keyword evidence="3" id="KW-1185">Reference proteome</keyword>
<feature type="compositionally biased region" description="Basic and acidic residues" evidence="1">
    <location>
        <begin position="165"/>
        <end position="177"/>
    </location>
</feature>
<gene>
    <name evidence="2" type="ORF">COCNU_14G003730</name>
</gene>
<reference evidence="2" key="2">
    <citation type="submission" date="2019-07" db="EMBL/GenBank/DDBJ databases">
        <authorList>
            <person name="Yang Y."/>
            <person name="Bocs S."/>
            <person name="Baudouin L."/>
        </authorList>
    </citation>
    <scope>NUCLEOTIDE SEQUENCE</scope>
    <source>
        <tissue evidence="2">Spear leaf of Hainan Tall coconut</tissue>
    </source>
</reference>
<dbReference type="InterPro" id="IPR028307">
    <property type="entry name" value="Lin-54_fam"/>
</dbReference>
<dbReference type="PANTHER" id="PTHR12446:SF34">
    <property type="entry name" value="PROTEIN LIN-54 HOMOLOG"/>
    <property type="match status" value="1"/>
</dbReference>
<protein>
    <submittedName>
        <fullName evidence="2">Uncharacterized protein</fullName>
    </submittedName>
</protein>
<proteinExistence type="predicted"/>
<dbReference type="EMBL" id="CM017885">
    <property type="protein sequence ID" value="KAG1367905.1"/>
    <property type="molecule type" value="Genomic_DNA"/>
</dbReference>
<dbReference type="GO" id="GO:0005634">
    <property type="term" value="C:nucleus"/>
    <property type="evidence" value="ECO:0007669"/>
    <property type="project" value="TreeGrafter"/>
</dbReference>
<evidence type="ECO:0000313" key="2">
    <source>
        <dbReference type="EMBL" id="KAG1367905.1"/>
    </source>
</evidence>
<accession>A0A8K0IUN6</accession>
<organism evidence="2 3">
    <name type="scientific">Cocos nucifera</name>
    <name type="common">Coconut palm</name>
    <dbReference type="NCBI Taxonomy" id="13894"/>
    <lineage>
        <taxon>Eukaryota</taxon>
        <taxon>Viridiplantae</taxon>
        <taxon>Streptophyta</taxon>
        <taxon>Embryophyta</taxon>
        <taxon>Tracheophyta</taxon>
        <taxon>Spermatophyta</taxon>
        <taxon>Magnoliopsida</taxon>
        <taxon>Liliopsida</taxon>
        <taxon>Arecaceae</taxon>
        <taxon>Arecoideae</taxon>
        <taxon>Cocoseae</taxon>
        <taxon>Attaleinae</taxon>
        <taxon>Cocos</taxon>
    </lineage>
</organism>
<dbReference type="AlphaFoldDB" id="A0A8K0IUN6"/>
<comment type="caution">
    <text evidence="2">The sequence shown here is derived from an EMBL/GenBank/DDBJ whole genome shotgun (WGS) entry which is preliminary data.</text>
</comment>
<name>A0A8K0IUN6_COCNU</name>
<evidence type="ECO:0000313" key="3">
    <source>
        <dbReference type="Proteomes" id="UP000797356"/>
    </source>
</evidence>
<evidence type="ECO:0000256" key="1">
    <source>
        <dbReference type="SAM" id="MobiDB-lite"/>
    </source>
</evidence>
<dbReference type="PANTHER" id="PTHR12446">
    <property type="entry name" value="TESMIN/TSO1-RELATED"/>
    <property type="match status" value="1"/>
</dbReference>